<accession>A0A5B7GHY5</accession>
<organism evidence="1 2">
    <name type="scientific">Portunus trituberculatus</name>
    <name type="common">Swimming crab</name>
    <name type="synonym">Neptunus trituberculatus</name>
    <dbReference type="NCBI Taxonomy" id="210409"/>
    <lineage>
        <taxon>Eukaryota</taxon>
        <taxon>Metazoa</taxon>
        <taxon>Ecdysozoa</taxon>
        <taxon>Arthropoda</taxon>
        <taxon>Crustacea</taxon>
        <taxon>Multicrustacea</taxon>
        <taxon>Malacostraca</taxon>
        <taxon>Eumalacostraca</taxon>
        <taxon>Eucarida</taxon>
        <taxon>Decapoda</taxon>
        <taxon>Pleocyemata</taxon>
        <taxon>Brachyura</taxon>
        <taxon>Eubrachyura</taxon>
        <taxon>Portunoidea</taxon>
        <taxon>Portunidae</taxon>
        <taxon>Portuninae</taxon>
        <taxon>Portunus</taxon>
    </lineage>
</organism>
<protein>
    <submittedName>
        <fullName evidence="1">Uncharacterized protein</fullName>
    </submittedName>
</protein>
<proteinExistence type="predicted"/>
<dbReference type="Proteomes" id="UP000324222">
    <property type="component" value="Unassembled WGS sequence"/>
</dbReference>
<keyword evidence="2" id="KW-1185">Reference proteome</keyword>
<gene>
    <name evidence="1" type="ORF">E2C01_053729</name>
</gene>
<reference evidence="1 2" key="1">
    <citation type="submission" date="2019-05" db="EMBL/GenBank/DDBJ databases">
        <title>Another draft genome of Portunus trituberculatus and its Hox gene families provides insights of decapod evolution.</title>
        <authorList>
            <person name="Jeong J.-H."/>
            <person name="Song I."/>
            <person name="Kim S."/>
            <person name="Choi T."/>
            <person name="Kim D."/>
            <person name="Ryu S."/>
            <person name="Kim W."/>
        </authorList>
    </citation>
    <scope>NUCLEOTIDE SEQUENCE [LARGE SCALE GENOMIC DNA]</scope>
    <source>
        <tissue evidence="1">Muscle</tissue>
    </source>
</reference>
<sequence>MITVTMVGGDDEGEGRRELEGVRRKVLGGCIGTVRSGGVDEGVQGSGWAGRRTIHLVDQPTRAGPL</sequence>
<name>A0A5B7GHY5_PORTR</name>
<evidence type="ECO:0000313" key="2">
    <source>
        <dbReference type="Proteomes" id="UP000324222"/>
    </source>
</evidence>
<dbReference type="EMBL" id="VSRR010016796">
    <property type="protein sequence ID" value="MPC59701.1"/>
    <property type="molecule type" value="Genomic_DNA"/>
</dbReference>
<dbReference type="AlphaFoldDB" id="A0A5B7GHY5"/>
<comment type="caution">
    <text evidence="1">The sequence shown here is derived from an EMBL/GenBank/DDBJ whole genome shotgun (WGS) entry which is preliminary data.</text>
</comment>
<evidence type="ECO:0000313" key="1">
    <source>
        <dbReference type="EMBL" id="MPC59701.1"/>
    </source>
</evidence>